<dbReference type="AlphaFoldDB" id="A0A9Q5GLM2"/>
<comment type="caution">
    <text evidence="2">The sequence shown here is derived from an EMBL/GenBank/DDBJ whole genome shotgun (WGS) entry which is preliminary data.</text>
</comment>
<gene>
    <name evidence="2" type="ORF">ECE50_012145</name>
</gene>
<dbReference type="EMBL" id="RIAR02000001">
    <property type="protein sequence ID" value="NSL87590.1"/>
    <property type="molecule type" value="Genomic_DNA"/>
</dbReference>
<feature type="domain" description="DUF6268" evidence="1">
    <location>
        <begin position="28"/>
        <end position="317"/>
    </location>
</feature>
<dbReference type="Pfam" id="PF19783">
    <property type="entry name" value="DUF6268"/>
    <property type="match status" value="1"/>
</dbReference>
<accession>A0A9Q5GLM2</accession>
<dbReference type="OrthoDB" id="665720at2"/>
<sequence>MEHMLKRMKNRITFLLPVFSFILFFRTSVQAQLGASSLKGPGMAVSVDYLPASHYIRPEDSLKMPGNTARQRYNFGMGFNLSSRVDSATGKARIWNLAAGGSYTKLSNKDYDNTIIFPNELLGAQIALQHTRTLNKKWSLMAVVAGGLFTDLEKIDQNDFFINGGVIFVKRVNPHFGYGLGAMLTNSFGTPMILPAFMIMWQTGNRFKVDINFPEKISVSSSLSKYDELALALRLNGAAYDVENRPENKRLMAYQEISLGLENTFHLTKKLDFNLAGGTTLLSGITFQKKSLSEMFKTLPNHRLATNFYLSAGLRWNF</sequence>
<organism evidence="2 3">
    <name type="scientific">Chitinophaga solisilvae</name>
    <dbReference type="NCBI Taxonomy" id="1233460"/>
    <lineage>
        <taxon>Bacteria</taxon>
        <taxon>Pseudomonadati</taxon>
        <taxon>Bacteroidota</taxon>
        <taxon>Chitinophagia</taxon>
        <taxon>Chitinophagales</taxon>
        <taxon>Chitinophagaceae</taxon>
        <taxon>Chitinophaga</taxon>
    </lineage>
</organism>
<reference evidence="2" key="1">
    <citation type="submission" date="2020-05" db="EMBL/GenBank/DDBJ databases">
        <title>Chitinophaga laudate sp. nov., isolated from a tropical peat swamp.</title>
        <authorList>
            <person name="Goh C.B.S."/>
            <person name="Lee M.S."/>
            <person name="Parimannan S."/>
            <person name="Pasbakhsh P."/>
            <person name="Yule C.M."/>
            <person name="Rajandas H."/>
            <person name="Loke S."/>
            <person name="Croft L."/>
            <person name="Tan J.B.L."/>
        </authorList>
    </citation>
    <scope>NUCLEOTIDE SEQUENCE</scope>
    <source>
        <strain evidence="2">Mgbs1</strain>
    </source>
</reference>
<protein>
    <recommendedName>
        <fullName evidence="1">DUF6268 domain-containing protein</fullName>
    </recommendedName>
</protein>
<evidence type="ECO:0000259" key="1">
    <source>
        <dbReference type="Pfam" id="PF19783"/>
    </source>
</evidence>
<evidence type="ECO:0000313" key="3">
    <source>
        <dbReference type="Proteomes" id="UP000281028"/>
    </source>
</evidence>
<keyword evidence="3" id="KW-1185">Reference proteome</keyword>
<proteinExistence type="predicted"/>
<dbReference type="RefSeq" id="WP_127044126.1">
    <property type="nucleotide sequence ID" value="NZ_JAABOK010000025.1"/>
</dbReference>
<evidence type="ECO:0000313" key="2">
    <source>
        <dbReference type="EMBL" id="NSL87590.1"/>
    </source>
</evidence>
<name>A0A9Q5GLM2_9BACT</name>
<dbReference type="Proteomes" id="UP000281028">
    <property type="component" value="Unassembled WGS sequence"/>
</dbReference>
<dbReference type="InterPro" id="IPR046235">
    <property type="entry name" value="DUF6268"/>
</dbReference>